<dbReference type="PROSITE" id="PS50110">
    <property type="entry name" value="RESPONSE_REGULATORY"/>
    <property type="match status" value="2"/>
</dbReference>
<dbReference type="GO" id="GO:0000160">
    <property type="term" value="P:phosphorelay signal transduction system"/>
    <property type="evidence" value="ECO:0007669"/>
    <property type="project" value="InterPro"/>
</dbReference>
<dbReference type="PANTHER" id="PTHR44591:SF19">
    <property type="entry name" value="TWO-COMPONENT RESPONSE REGULATOR-RELATED"/>
    <property type="match status" value="1"/>
</dbReference>
<dbReference type="SUPFAM" id="SSF52172">
    <property type="entry name" value="CheY-like"/>
    <property type="match status" value="3"/>
</dbReference>
<gene>
    <name evidence="4" type="ORF">A2527_00355</name>
</gene>
<organism evidence="4 5">
    <name type="scientific">Candidatus Lambdaproteobacteria bacterium RIFOXYD2_FULL_50_16</name>
    <dbReference type="NCBI Taxonomy" id="1817772"/>
    <lineage>
        <taxon>Bacteria</taxon>
        <taxon>Pseudomonadati</taxon>
        <taxon>Pseudomonadota</taxon>
        <taxon>Candidatus Lambdaproteobacteria</taxon>
    </lineage>
</organism>
<dbReference type="AlphaFoldDB" id="A0A1F6GFH8"/>
<dbReference type="PANTHER" id="PTHR44591">
    <property type="entry name" value="STRESS RESPONSE REGULATOR PROTEIN 1"/>
    <property type="match status" value="1"/>
</dbReference>
<keyword evidence="1 2" id="KW-0597">Phosphoprotein</keyword>
<dbReference type="Gene3D" id="3.40.50.2300">
    <property type="match status" value="2"/>
</dbReference>
<dbReference type="Proteomes" id="UP000178449">
    <property type="component" value="Unassembled WGS sequence"/>
</dbReference>
<reference evidence="4 5" key="1">
    <citation type="journal article" date="2016" name="Nat. Commun.">
        <title>Thousands of microbial genomes shed light on interconnected biogeochemical processes in an aquifer system.</title>
        <authorList>
            <person name="Anantharaman K."/>
            <person name="Brown C.T."/>
            <person name="Hug L.A."/>
            <person name="Sharon I."/>
            <person name="Castelle C.J."/>
            <person name="Probst A.J."/>
            <person name="Thomas B.C."/>
            <person name="Singh A."/>
            <person name="Wilkins M.J."/>
            <person name="Karaoz U."/>
            <person name="Brodie E.L."/>
            <person name="Williams K.H."/>
            <person name="Hubbard S.S."/>
            <person name="Banfield J.F."/>
        </authorList>
    </citation>
    <scope>NUCLEOTIDE SEQUENCE [LARGE SCALE GENOMIC DNA]</scope>
</reference>
<evidence type="ECO:0000313" key="5">
    <source>
        <dbReference type="Proteomes" id="UP000178449"/>
    </source>
</evidence>
<dbReference type="STRING" id="1817772.A2527_00355"/>
<protein>
    <recommendedName>
        <fullName evidence="3">Response regulatory domain-containing protein</fullName>
    </recommendedName>
</protein>
<name>A0A1F6GFH8_9PROT</name>
<dbReference type="CDD" id="cd17569">
    <property type="entry name" value="REC_HupR-like"/>
    <property type="match status" value="1"/>
</dbReference>
<dbReference type="InterPro" id="IPR050595">
    <property type="entry name" value="Bact_response_regulator"/>
</dbReference>
<dbReference type="EMBL" id="MFNE01000008">
    <property type="protein sequence ID" value="OGG96865.1"/>
    <property type="molecule type" value="Genomic_DNA"/>
</dbReference>
<dbReference type="InterPro" id="IPR001789">
    <property type="entry name" value="Sig_transdc_resp-reg_receiver"/>
</dbReference>
<feature type="modified residue" description="4-aspartylphosphate" evidence="2">
    <location>
        <position position="65"/>
    </location>
</feature>
<feature type="domain" description="Response regulatory" evidence="3">
    <location>
        <begin position="194"/>
        <end position="314"/>
    </location>
</feature>
<comment type="caution">
    <text evidence="4">The sequence shown here is derived from an EMBL/GenBank/DDBJ whole genome shotgun (WGS) entry which is preliminary data.</text>
</comment>
<sequence length="453" mass="51318">MDYLESIRADLIHKAKILIVDDEPQILSALKRELRGEGFQIVTLDSPMEALLAIQREEFALIVSDNRMPGMTGLDFLAKAKTIAPITKRILLTGKTEQIDAIRAFNSGVIHRFMDKPWSKEELIQAIKEDIDAYLVVKMEQRLDQIKMATIKRRSEQLDYANRQLLEAKTELNLERSKSADTEIVIPKEVKVLRFLLVDKNQGVAKGLEAALRKGGVENVALAPDGLEALNRVDKAEEIFDVIISEWDLEKVSGLNLLKTIRARQELPVQPHFIFITSLSNREAVEYAHLAHADGYLLKPFELGRLVNHLNELVSGLDRPQRLYTITGIKKMQVLVANPDSTKRLFLQKCLGTVEAKKYFLADSGTKALNLLVKEHIDVILYDATLKDPTWQNLRPKLESIGCKSDQPIMVTNYQSPDKPEESGVEPKFWLKPGFSQDDFNRVLIESMQAIEP</sequence>
<dbReference type="InterPro" id="IPR011006">
    <property type="entry name" value="CheY-like_superfamily"/>
</dbReference>
<evidence type="ECO:0000313" key="4">
    <source>
        <dbReference type="EMBL" id="OGG96865.1"/>
    </source>
</evidence>
<feature type="domain" description="Response regulatory" evidence="3">
    <location>
        <begin position="16"/>
        <end position="131"/>
    </location>
</feature>
<evidence type="ECO:0000256" key="1">
    <source>
        <dbReference type="ARBA" id="ARBA00022553"/>
    </source>
</evidence>
<comment type="caution">
    <text evidence="2">Lacks conserved residue(s) required for the propagation of feature annotation.</text>
</comment>
<evidence type="ECO:0000256" key="2">
    <source>
        <dbReference type="PROSITE-ProRule" id="PRU00169"/>
    </source>
</evidence>
<evidence type="ECO:0000259" key="3">
    <source>
        <dbReference type="PROSITE" id="PS50110"/>
    </source>
</evidence>
<dbReference type="Pfam" id="PF00072">
    <property type="entry name" value="Response_reg"/>
    <property type="match status" value="2"/>
</dbReference>
<proteinExistence type="predicted"/>
<dbReference type="SMART" id="SM00448">
    <property type="entry name" value="REC"/>
    <property type="match status" value="2"/>
</dbReference>
<accession>A0A1F6GFH8</accession>